<dbReference type="EMBL" id="DXCQ01000028">
    <property type="protein sequence ID" value="HIY96781.1"/>
    <property type="molecule type" value="Genomic_DNA"/>
</dbReference>
<keyword evidence="4 7" id="KW-1133">Transmembrane helix</keyword>
<feature type="transmembrane region" description="Helical" evidence="7">
    <location>
        <begin position="743"/>
        <end position="761"/>
    </location>
</feature>
<evidence type="ECO:0000313" key="9">
    <source>
        <dbReference type="EMBL" id="HIY96781.1"/>
    </source>
</evidence>
<organism evidence="9 10">
    <name type="scientific">Candidatus Borkfalkia excrementigallinarum</name>
    <dbReference type="NCBI Taxonomy" id="2838506"/>
    <lineage>
        <taxon>Bacteria</taxon>
        <taxon>Bacillati</taxon>
        <taxon>Bacillota</taxon>
        <taxon>Clostridia</taxon>
        <taxon>Christensenellales</taxon>
        <taxon>Christensenellaceae</taxon>
        <taxon>Candidatus Borkfalkia</taxon>
    </lineage>
</organism>
<keyword evidence="5 7" id="KW-0472">Membrane</keyword>
<sequence>MNETKQTDLQTNGVPDSAKPRKSKSAATAPARKANTEKKADAVPVTKRKTVLKRNLFYMKKEAPQPAKPQNVEQYVKERLQSEAAADAAAEPVDIKNIKKQFKKKSTKIPSYGNIRRYAPDANRGLSDAQVNERFSQFLFNDTNQKYSKSYASIFIGNLCTFFNLLCVLAAVALAYSHAPVSQFLFVVIFALNIGFGIVTEIIAKRKIDKLSLLTVPTAKVVREGETVEIKAKDIVLDDIVVLALGNQIPADCILLEGNVEVNESLLTGESVPVKKDPGDLLYAGSFISSGTCKARADKVGKSTYLNSLSAKAKKYKKPNSELMRSSKLIIYIVGILIIPIAALMFFVNWNNYVSSEITQLNDAIQRTASIVIGMIPSGMLLLTSVALTLGIIRLMSRNTLVQDLYSLEMLARVNVLCLDKTGTITDGRMKVNDCMLLNNPTDYTVNEIVGSCLNALQDNNQTSIALYNYFGHNTALNATATLPFSSKRKLSAVTFEEIGTVAIGAPEFVLQNVPEKINRIINQYASMGLRVLMVAHSNGKLVGDKLPSGFKPLAIVSIADNIREDAAPTIRWFKENDVAIKIISGDNPVTVAEVARRVGVANADKYISLEGLNDKEVASVANKYTVFGRVSPEQKAILVKTIKSEGNTVAMTGDGVNDILAMKEADCAVSVASGSDAAKNVSHIVLMDNNFSNMPNVVFEGRRVINNIQNSSSLYLMKTFFTAIFAVISIILAQVYPFKTNNMMLMEIFVIGVSSFFLSLQPNKARVKEKYLPYVISRALPCAIVLVLAVESTHIVNYFIPGYFGERMQEMSVIIITFAGMVMLYRVCLPLNLYRTVLLLVMGAACIVGLTVLPTMFFGETYAEQDFVSVLYIIVVVMLCVPLSGFFIKIFDRLRTGSKKSDDKLHVFPPR</sequence>
<dbReference type="InterPro" id="IPR008250">
    <property type="entry name" value="ATPase_P-typ_transduc_dom_A_sf"/>
</dbReference>
<feature type="compositionally biased region" description="Polar residues" evidence="6">
    <location>
        <begin position="1"/>
        <end position="14"/>
    </location>
</feature>
<feature type="transmembrane region" description="Helical" evidence="7">
    <location>
        <begin position="812"/>
        <end position="830"/>
    </location>
</feature>
<feature type="transmembrane region" description="Helical" evidence="7">
    <location>
        <begin position="716"/>
        <end position="737"/>
    </location>
</feature>
<evidence type="ECO:0000256" key="7">
    <source>
        <dbReference type="SAM" id="Phobius"/>
    </source>
</evidence>
<evidence type="ECO:0000256" key="6">
    <source>
        <dbReference type="SAM" id="MobiDB-lite"/>
    </source>
</evidence>
<protein>
    <submittedName>
        <fullName evidence="9">HAD-IC family P-type ATPase</fullName>
    </submittedName>
</protein>
<dbReference type="InterPro" id="IPR023214">
    <property type="entry name" value="HAD_sf"/>
</dbReference>
<evidence type="ECO:0000256" key="5">
    <source>
        <dbReference type="ARBA" id="ARBA00023136"/>
    </source>
</evidence>
<dbReference type="GO" id="GO:0016887">
    <property type="term" value="F:ATP hydrolysis activity"/>
    <property type="evidence" value="ECO:0007669"/>
    <property type="project" value="InterPro"/>
</dbReference>
<dbReference type="GO" id="GO:0016020">
    <property type="term" value="C:membrane"/>
    <property type="evidence" value="ECO:0007669"/>
    <property type="project" value="UniProtKB-SubCell"/>
</dbReference>
<dbReference type="SFLD" id="SFLDF00027">
    <property type="entry name" value="p-type_atpase"/>
    <property type="match status" value="1"/>
</dbReference>
<dbReference type="InterPro" id="IPR023298">
    <property type="entry name" value="ATPase_P-typ_TM_dom_sf"/>
</dbReference>
<dbReference type="InterPro" id="IPR059000">
    <property type="entry name" value="ATPase_P-type_domA"/>
</dbReference>
<gene>
    <name evidence="9" type="ORF">H9729_03760</name>
</gene>
<dbReference type="PROSITE" id="PS00154">
    <property type="entry name" value="ATPASE_E1_E2"/>
    <property type="match status" value="1"/>
</dbReference>
<comment type="subcellular location">
    <subcellularLocation>
        <location evidence="1">Membrane</location>
        <topology evidence="1">Multi-pass membrane protein</topology>
    </subcellularLocation>
</comment>
<reference evidence="9" key="2">
    <citation type="submission" date="2021-04" db="EMBL/GenBank/DDBJ databases">
        <authorList>
            <person name="Gilroy R."/>
        </authorList>
    </citation>
    <scope>NUCLEOTIDE SEQUENCE</scope>
    <source>
        <strain evidence="9">1345</strain>
    </source>
</reference>
<proteinExistence type="predicted"/>
<feature type="transmembrane region" description="Helical" evidence="7">
    <location>
        <begin position="871"/>
        <end position="892"/>
    </location>
</feature>
<keyword evidence="2 7" id="KW-0812">Transmembrane</keyword>
<dbReference type="Pfam" id="PF00702">
    <property type="entry name" value="Hydrolase"/>
    <property type="match status" value="1"/>
</dbReference>
<dbReference type="Gene3D" id="3.40.50.1000">
    <property type="entry name" value="HAD superfamily/HAD-like"/>
    <property type="match status" value="1"/>
</dbReference>
<feature type="region of interest" description="Disordered" evidence="6">
    <location>
        <begin position="1"/>
        <end position="46"/>
    </location>
</feature>
<dbReference type="PANTHER" id="PTHR42861">
    <property type="entry name" value="CALCIUM-TRANSPORTING ATPASE"/>
    <property type="match status" value="1"/>
</dbReference>
<feature type="transmembrane region" description="Helical" evidence="7">
    <location>
        <begin position="837"/>
        <end position="859"/>
    </location>
</feature>
<evidence type="ECO:0000256" key="2">
    <source>
        <dbReference type="ARBA" id="ARBA00022692"/>
    </source>
</evidence>
<dbReference type="PRINTS" id="PR00120">
    <property type="entry name" value="HATPASE"/>
</dbReference>
<keyword evidence="3" id="KW-1278">Translocase</keyword>
<dbReference type="SFLD" id="SFLDS00003">
    <property type="entry name" value="Haloacid_Dehalogenase"/>
    <property type="match status" value="1"/>
</dbReference>
<dbReference type="Gene3D" id="1.20.1110.10">
    <property type="entry name" value="Calcium-transporting ATPase, transmembrane domain"/>
    <property type="match status" value="1"/>
</dbReference>
<comment type="caution">
    <text evidence="9">The sequence shown here is derived from an EMBL/GenBank/DDBJ whole genome shotgun (WGS) entry which is preliminary data.</text>
</comment>
<evidence type="ECO:0000259" key="8">
    <source>
        <dbReference type="Pfam" id="PF00122"/>
    </source>
</evidence>
<dbReference type="PRINTS" id="PR00119">
    <property type="entry name" value="CATATPASE"/>
</dbReference>
<feature type="transmembrane region" description="Helical" evidence="7">
    <location>
        <begin position="773"/>
        <end position="792"/>
    </location>
</feature>
<dbReference type="InterPro" id="IPR018303">
    <property type="entry name" value="ATPase_P-typ_P_site"/>
</dbReference>
<evidence type="ECO:0000313" key="10">
    <source>
        <dbReference type="Proteomes" id="UP000886750"/>
    </source>
</evidence>
<accession>A0A9D2CSL2</accession>
<dbReference type="GO" id="GO:0005524">
    <property type="term" value="F:ATP binding"/>
    <property type="evidence" value="ECO:0007669"/>
    <property type="project" value="InterPro"/>
</dbReference>
<dbReference type="SFLD" id="SFLDG00002">
    <property type="entry name" value="C1.7:_P-type_atpase_like"/>
    <property type="match status" value="1"/>
</dbReference>
<dbReference type="InterPro" id="IPR044492">
    <property type="entry name" value="P_typ_ATPase_HD_dom"/>
</dbReference>
<feature type="transmembrane region" description="Helical" evidence="7">
    <location>
        <begin position="329"/>
        <end position="348"/>
    </location>
</feature>
<dbReference type="NCBIfam" id="TIGR01494">
    <property type="entry name" value="ATPase_P-type"/>
    <property type="match status" value="2"/>
</dbReference>
<feature type="transmembrane region" description="Helical" evidence="7">
    <location>
        <begin position="183"/>
        <end position="204"/>
    </location>
</feature>
<dbReference type="SUPFAM" id="SSF81653">
    <property type="entry name" value="Calcium ATPase, transduction domain A"/>
    <property type="match status" value="1"/>
</dbReference>
<dbReference type="SUPFAM" id="SSF81665">
    <property type="entry name" value="Calcium ATPase, transmembrane domain M"/>
    <property type="match status" value="1"/>
</dbReference>
<dbReference type="Gene3D" id="3.40.1110.10">
    <property type="entry name" value="Calcium-transporting ATPase, cytoplasmic domain N"/>
    <property type="match status" value="1"/>
</dbReference>
<dbReference type="SUPFAM" id="SSF56784">
    <property type="entry name" value="HAD-like"/>
    <property type="match status" value="1"/>
</dbReference>
<feature type="domain" description="P-type ATPase A" evidence="8">
    <location>
        <begin position="215"/>
        <end position="311"/>
    </location>
</feature>
<dbReference type="InterPro" id="IPR036412">
    <property type="entry name" value="HAD-like_sf"/>
</dbReference>
<evidence type="ECO:0000256" key="3">
    <source>
        <dbReference type="ARBA" id="ARBA00022967"/>
    </source>
</evidence>
<feature type="transmembrane region" description="Helical" evidence="7">
    <location>
        <begin position="155"/>
        <end position="177"/>
    </location>
</feature>
<feature type="transmembrane region" description="Helical" evidence="7">
    <location>
        <begin position="368"/>
        <end position="393"/>
    </location>
</feature>
<reference evidence="9" key="1">
    <citation type="journal article" date="2021" name="PeerJ">
        <title>Extensive microbial diversity within the chicken gut microbiome revealed by metagenomics and culture.</title>
        <authorList>
            <person name="Gilroy R."/>
            <person name="Ravi A."/>
            <person name="Getino M."/>
            <person name="Pursley I."/>
            <person name="Horton D.L."/>
            <person name="Alikhan N.F."/>
            <person name="Baker D."/>
            <person name="Gharbi K."/>
            <person name="Hall N."/>
            <person name="Watson M."/>
            <person name="Adriaenssens E.M."/>
            <person name="Foster-Nyarko E."/>
            <person name="Jarju S."/>
            <person name="Secka A."/>
            <person name="Antonio M."/>
            <person name="Oren A."/>
            <person name="Chaudhuri R.R."/>
            <person name="La Ragione R."/>
            <person name="Hildebrand F."/>
            <person name="Pallen M.J."/>
        </authorList>
    </citation>
    <scope>NUCLEOTIDE SEQUENCE</scope>
    <source>
        <strain evidence="9">1345</strain>
    </source>
</reference>
<dbReference type="Gene3D" id="2.70.150.10">
    <property type="entry name" value="Calcium-transporting ATPase, cytoplasmic transduction domain A"/>
    <property type="match status" value="1"/>
</dbReference>
<evidence type="ECO:0000256" key="1">
    <source>
        <dbReference type="ARBA" id="ARBA00004141"/>
    </source>
</evidence>
<dbReference type="InterPro" id="IPR023299">
    <property type="entry name" value="ATPase_P-typ_cyto_dom_N"/>
</dbReference>
<evidence type="ECO:0000256" key="4">
    <source>
        <dbReference type="ARBA" id="ARBA00022989"/>
    </source>
</evidence>
<dbReference type="InterPro" id="IPR001757">
    <property type="entry name" value="P_typ_ATPase"/>
</dbReference>
<dbReference type="Proteomes" id="UP000886750">
    <property type="component" value="Unassembled WGS sequence"/>
</dbReference>
<dbReference type="Pfam" id="PF00122">
    <property type="entry name" value="E1-E2_ATPase"/>
    <property type="match status" value="1"/>
</dbReference>
<name>A0A9D2CSL2_9FIRM</name>
<dbReference type="AlphaFoldDB" id="A0A9D2CSL2"/>